<accession>A0ABR3ZTF6</accession>
<evidence type="ECO:0000313" key="2">
    <source>
        <dbReference type="EMBL" id="KAL2036477.1"/>
    </source>
</evidence>
<organism evidence="1 3">
    <name type="scientific">Stereocaulon virgatum</name>
    <dbReference type="NCBI Taxonomy" id="373712"/>
    <lineage>
        <taxon>Eukaryota</taxon>
        <taxon>Fungi</taxon>
        <taxon>Dikarya</taxon>
        <taxon>Ascomycota</taxon>
        <taxon>Pezizomycotina</taxon>
        <taxon>Lecanoromycetes</taxon>
        <taxon>OSLEUM clade</taxon>
        <taxon>Lecanoromycetidae</taxon>
        <taxon>Lecanorales</taxon>
        <taxon>Lecanorineae</taxon>
        <taxon>Stereocaulaceae</taxon>
        <taxon>Stereocaulon</taxon>
    </lineage>
</organism>
<dbReference type="EMBL" id="JBEFKJ010000117">
    <property type="protein sequence ID" value="KAL2036403.1"/>
    <property type="molecule type" value="Genomic_DNA"/>
</dbReference>
<proteinExistence type="predicted"/>
<dbReference type="Proteomes" id="UP001590950">
    <property type="component" value="Unassembled WGS sequence"/>
</dbReference>
<gene>
    <name evidence="2" type="ORF">N7G274_010812</name>
    <name evidence="1" type="ORF">N7G274_010882</name>
</gene>
<comment type="caution">
    <text evidence="1">The sequence shown here is derived from an EMBL/GenBank/DDBJ whole genome shotgun (WGS) entry which is preliminary data.</text>
</comment>
<evidence type="ECO:0000313" key="3">
    <source>
        <dbReference type="Proteomes" id="UP001590950"/>
    </source>
</evidence>
<dbReference type="EMBL" id="JBEFKJ010000082">
    <property type="protein sequence ID" value="KAL2036477.1"/>
    <property type="molecule type" value="Genomic_DNA"/>
</dbReference>
<reference evidence="1 3" key="1">
    <citation type="submission" date="2024-09" db="EMBL/GenBank/DDBJ databases">
        <title>Rethinking Asexuality: The Enigmatic Case of Functional Sexual Genes in Lepraria (Stereocaulaceae).</title>
        <authorList>
            <person name="Doellman M."/>
            <person name="Sun Y."/>
            <person name="Barcenas-Pena A."/>
            <person name="Lumbsch H.T."/>
            <person name="Grewe F."/>
        </authorList>
    </citation>
    <scope>NUCLEOTIDE SEQUENCE [LARGE SCALE GENOMIC DNA]</scope>
    <source>
        <strain evidence="1 3">Mercado 3170</strain>
    </source>
</reference>
<keyword evidence="3" id="KW-1185">Reference proteome</keyword>
<evidence type="ECO:0000313" key="1">
    <source>
        <dbReference type="EMBL" id="KAL2036403.1"/>
    </source>
</evidence>
<evidence type="ECO:0008006" key="4">
    <source>
        <dbReference type="Google" id="ProtNLM"/>
    </source>
</evidence>
<dbReference type="InterPro" id="IPR051654">
    <property type="entry name" value="Meroterpenoid_MTases"/>
</dbReference>
<protein>
    <recommendedName>
        <fullName evidence="4">Methyltransferase domain-containing protein</fullName>
    </recommendedName>
</protein>
<sequence length="290" mass="33054">MSPNSSQKGTSEPDWSKAYRNTTDVLWYNPDIDSKVNSEIRDLLETYSEIPPSDVLKHVRTIRDKAWAIRSYPCTGLGLFLNPMLPHTPPYKLIIQRLQAGQSLLDIGCFLGQDLRRLVADGAPADRLFALDVVNHWDLGYEMFRDIGKFSARYIETDILNPSHELQELRGTMHIISMTHVLHQWDWNTQIKALKELVALSSASGMIVGFQIGTVGEREKQPSDLTRSAVYLHDPASFQEIWNVVGQETDTKWECEACLKTWADAGWDPKDVEYLGDDARILQWVVNRLP</sequence>
<dbReference type="Gene3D" id="3.40.50.150">
    <property type="entry name" value="Vaccinia Virus protein VP39"/>
    <property type="match status" value="1"/>
</dbReference>
<dbReference type="PANTHER" id="PTHR35897">
    <property type="entry name" value="METHYLTRANSFERASE AUSD"/>
    <property type="match status" value="1"/>
</dbReference>
<dbReference type="PANTHER" id="PTHR35897:SF2">
    <property type="entry name" value="METHYLTRANSFERASE DOMAIN-CONTAINING PROTEIN"/>
    <property type="match status" value="1"/>
</dbReference>
<dbReference type="SUPFAM" id="SSF53335">
    <property type="entry name" value="S-adenosyl-L-methionine-dependent methyltransferases"/>
    <property type="match status" value="1"/>
</dbReference>
<dbReference type="InterPro" id="IPR029063">
    <property type="entry name" value="SAM-dependent_MTases_sf"/>
</dbReference>
<name>A0ABR3ZTF6_9LECA</name>